<name>A0A8S0VUU0_CYCAE</name>
<dbReference type="AlphaFoldDB" id="A0A8S0VUU0"/>
<comment type="caution">
    <text evidence="1">The sequence shown here is derived from an EMBL/GenBank/DDBJ whole genome shotgun (WGS) entry which is preliminary data.</text>
</comment>
<dbReference type="InterPro" id="IPR032675">
    <property type="entry name" value="LRR_dom_sf"/>
</dbReference>
<accession>A0A8S0VUU0</accession>
<proteinExistence type="predicted"/>
<dbReference type="Gene3D" id="3.80.10.10">
    <property type="entry name" value="Ribonuclease Inhibitor"/>
    <property type="match status" value="1"/>
</dbReference>
<dbReference type="OrthoDB" id="2884727at2759"/>
<organism evidence="1 2">
    <name type="scientific">Cyclocybe aegerita</name>
    <name type="common">Black poplar mushroom</name>
    <name type="synonym">Agrocybe aegerita</name>
    <dbReference type="NCBI Taxonomy" id="1973307"/>
    <lineage>
        <taxon>Eukaryota</taxon>
        <taxon>Fungi</taxon>
        <taxon>Dikarya</taxon>
        <taxon>Basidiomycota</taxon>
        <taxon>Agaricomycotina</taxon>
        <taxon>Agaricomycetes</taxon>
        <taxon>Agaricomycetidae</taxon>
        <taxon>Agaricales</taxon>
        <taxon>Agaricineae</taxon>
        <taxon>Bolbitiaceae</taxon>
        <taxon>Cyclocybe</taxon>
    </lineage>
</organism>
<evidence type="ECO:0000313" key="1">
    <source>
        <dbReference type="EMBL" id="CAA7270879.1"/>
    </source>
</evidence>
<reference evidence="1 2" key="1">
    <citation type="submission" date="2020-01" db="EMBL/GenBank/DDBJ databases">
        <authorList>
            <person name="Gupta K D."/>
        </authorList>
    </citation>
    <scope>NUCLEOTIDE SEQUENCE [LARGE SCALE GENOMIC DNA]</scope>
</reference>
<gene>
    <name evidence="1" type="ORF">AAE3_LOCUS13110</name>
</gene>
<evidence type="ECO:0008006" key="3">
    <source>
        <dbReference type="Google" id="ProtNLM"/>
    </source>
</evidence>
<dbReference type="SUPFAM" id="SSF52047">
    <property type="entry name" value="RNI-like"/>
    <property type="match status" value="1"/>
</dbReference>
<protein>
    <recommendedName>
        <fullName evidence="3">F-box domain-containing protein</fullName>
    </recommendedName>
</protein>
<evidence type="ECO:0000313" key="2">
    <source>
        <dbReference type="Proteomes" id="UP000467700"/>
    </source>
</evidence>
<dbReference type="EMBL" id="CACVBS010000099">
    <property type="protein sequence ID" value="CAA7270879.1"/>
    <property type="molecule type" value="Genomic_DNA"/>
</dbReference>
<keyword evidence="2" id="KW-1185">Reference proteome</keyword>
<sequence>MHPEKADRFSTAYCESTLRKRSRPTGYVLGAACKRWREIAHSTPHLWTTVVVRLKNGEVEQCAQFTSDWLSRTGKLPLTLDIYQPEGTQTFFGPPPAFDASPIFAAINAHSSQWETIVANIHCDLMQLLRGDGSGAPRLRTLDIATIDKRPSQNSLTPPLVFSLSGPMPRPTRVRLHQIRHPFAAVTWDSIKHLDIQEVSITECYDILQSGTNPVECYIEEIEITDEYEAPPPPQQFVLPHLRVLHLRWNDAQEVLLNALTLPSLSSLRTNGPLRVLPSLITRSGCKSTLTELILSDKDTTVFDLMHALENAPLLEQLSVSSLTLDDTLFEQLSSTTFFHPAQADADAQGVFLPHLMSLSIVSEPELFSFKAITSIFIPEREPWQEGWKRRPLFRFWLEVSDSDDGYEPLEWNMLDPWPIDPLIIVLLRAIKASGVDLRIYDGMGLDLFEYDERDN</sequence>
<dbReference type="Proteomes" id="UP000467700">
    <property type="component" value="Unassembled WGS sequence"/>
</dbReference>